<dbReference type="EMBL" id="PCWK01000033">
    <property type="protein sequence ID" value="PIR02478.1"/>
    <property type="molecule type" value="Genomic_DNA"/>
</dbReference>
<dbReference type="Proteomes" id="UP000231139">
    <property type="component" value="Unassembled WGS sequence"/>
</dbReference>
<feature type="transmembrane region" description="Helical" evidence="1">
    <location>
        <begin position="152"/>
        <end position="170"/>
    </location>
</feature>
<comment type="caution">
    <text evidence="2">The sequence shown here is derived from an EMBL/GenBank/DDBJ whole genome shotgun (WGS) entry which is preliminary data.</text>
</comment>
<keyword evidence="1" id="KW-0812">Transmembrane</keyword>
<name>A0A2H0N0Q8_9BACT</name>
<feature type="transmembrane region" description="Helical" evidence="1">
    <location>
        <begin position="12"/>
        <end position="34"/>
    </location>
</feature>
<protein>
    <submittedName>
        <fullName evidence="2">Uncharacterized protein</fullName>
    </submittedName>
</protein>
<dbReference type="AlphaFoldDB" id="A0A2H0N0Q8"/>
<accession>A0A2H0N0Q8</accession>
<gene>
    <name evidence="2" type="ORF">COV62_01360</name>
</gene>
<keyword evidence="1" id="KW-1133">Transmembrane helix</keyword>
<keyword evidence="1" id="KW-0472">Membrane</keyword>
<sequence>MLNHMSKLKKKNCILMLLTFFWIIFSFALFYYLINQGGSYYFSKSFIKYLIFFQPISTLGLAYVFTGGRLLETKNKIKPIIASTAILIVFAFTMMQWMSTINNYGQYGTYIKNAHEFGATFLLNYGGDTNFEKETIAREGYKYKYYITFQKIWIFDFTILASTFLLLYSLNNKEKNT</sequence>
<organism evidence="2 3">
    <name type="scientific">Candidatus Nealsonbacteria bacterium CG11_big_fil_rev_8_21_14_0_20_35_11</name>
    <dbReference type="NCBI Taxonomy" id="1974713"/>
    <lineage>
        <taxon>Bacteria</taxon>
        <taxon>Candidatus Nealsoniibacteriota</taxon>
    </lineage>
</organism>
<evidence type="ECO:0000313" key="2">
    <source>
        <dbReference type="EMBL" id="PIR02478.1"/>
    </source>
</evidence>
<feature type="transmembrane region" description="Helical" evidence="1">
    <location>
        <begin position="77"/>
        <end position="98"/>
    </location>
</feature>
<proteinExistence type="predicted"/>
<feature type="transmembrane region" description="Helical" evidence="1">
    <location>
        <begin position="46"/>
        <end position="65"/>
    </location>
</feature>
<evidence type="ECO:0000256" key="1">
    <source>
        <dbReference type="SAM" id="Phobius"/>
    </source>
</evidence>
<reference evidence="2 3" key="1">
    <citation type="submission" date="2017-09" db="EMBL/GenBank/DDBJ databases">
        <title>Depth-based differentiation of microbial function through sediment-hosted aquifers and enrichment of novel symbionts in the deep terrestrial subsurface.</title>
        <authorList>
            <person name="Probst A.J."/>
            <person name="Ladd B."/>
            <person name="Jarett J.K."/>
            <person name="Geller-Mcgrath D.E."/>
            <person name="Sieber C.M."/>
            <person name="Emerson J.B."/>
            <person name="Anantharaman K."/>
            <person name="Thomas B.C."/>
            <person name="Malmstrom R."/>
            <person name="Stieglmeier M."/>
            <person name="Klingl A."/>
            <person name="Woyke T."/>
            <person name="Ryan C.M."/>
            <person name="Banfield J.F."/>
        </authorList>
    </citation>
    <scope>NUCLEOTIDE SEQUENCE [LARGE SCALE GENOMIC DNA]</scope>
    <source>
        <strain evidence="2">CG11_big_fil_rev_8_21_14_0_20_35_11</strain>
    </source>
</reference>
<evidence type="ECO:0000313" key="3">
    <source>
        <dbReference type="Proteomes" id="UP000231139"/>
    </source>
</evidence>